<dbReference type="PANTHER" id="PTHR21013:SF10">
    <property type="entry name" value="ATP SYNTHASE MITOCHONDRIAL F1 COMPLEX ASSEMBLY FACTOR 2"/>
    <property type="match status" value="1"/>
</dbReference>
<evidence type="ECO:0000256" key="3">
    <source>
        <dbReference type="ARBA" id="ARBA00022946"/>
    </source>
</evidence>
<dbReference type="InterPro" id="IPR042272">
    <property type="entry name" value="ATP12_ATP_synth-F1-assembly_N"/>
</dbReference>
<comment type="subcellular location">
    <subcellularLocation>
        <location evidence="1">Mitochondrion</location>
    </subcellularLocation>
</comment>
<dbReference type="PANTHER" id="PTHR21013">
    <property type="entry name" value="ATP SYNTHASE MITOCHONDRIAL F1 COMPLEX ASSEMBLY FACTOR 2/ATP12 PROTEIN, MITOCHONDRIAL PRECURSOR"/>
    <property type="match status" value="1"/>
</dbReference>
<name>A0A1W0XBD9_HYPEX</name>
<dbReference type="Proteomes" id="UP000192578">
    <property type="component" value="Unassembled WGS sequence"/>
</dbReference>
<evidence type="ECO:0000256" key="1">
    <source>
        <dbReference type="ARBA" id="ARBA00004173"/>
    </source>
</evidence>
<keyword evidence="3" id="KW-0809">Transit peptide</keyword>
<evidence type="ECO:0000256" key="2">
    <source>
        <dbReference type="ARBA" id="ARBA00008231"/>
    </source>
</evidence>
<comment type="caution">
    <text evidence="6">The sequence shown here is derived from an EMBL/GenBank/DDBJ whole genome shotgun (WGS) entry which is preliminary data.</text>
</comment>
<dbReference type="EMBL" id="MTYJ01000005">
    <property type="protein sequence ID" value="OQV24744.1"/>
    <property type="molecule type" value="Genomic_DNA"/>
</dbReference>
<dbReference type="SUPFAM" id="SSF160909">
    <property type="entry name" value="ATP12-like"/>
    <property type="match status" value="1"/>
</dbReference>
<keyword evidence="7" id="KW-1185">Reference proteome</keyword>
<gene>
    <name evidence="6" type="ORF">BV898_01336</name>
</gene>
<organism evidence="6 7">
    <name type="scientific">Hypsibius exemplaris</name>
    <name type="common">Freshwater tardigrade</name>
    <dbReference type="NCBI Taxonomy" id="2072580"/>
    <lineage>
        <taxon>Eukaryota</taxon>
        <taxon>Metazoa</taxon>
        <taxon>Ecdysozoa</taxon>
        <taxon>Tardigrada</taxon>
        <taxon>Eutardigrada</taxon>
        <taxon>Parachela</taxon>
        <taxon>Hypsibioidea</taxon>
        <taxon>Hypsibiidae</taxon>
        <taxon>Hypsibius</taxon>
    </lineage>
</organism>
<dbReference type="InterPro" id="IPR023335">
    <property type="entry name" value="ATP12_ortho_dom_sf"/>
</dbReference>
<dbReference type="GO" id="GO:0005739">
    <property type="term" value="C:mitochondrion"/>
    <property type="evidence" value="ECO:0007669"/>
    <property type="project" value="UniProtKB-SubCell"/>
</dbReference>
<reference evidence="7" key="1">
    <citation type="submission" date="2017-01" db="EMBL/GenBank/DDBJ databases">
        <title>Comparative genomics of anhydrobiosis in the tardigrade Hypsibius dujardini.</title>
        <authorList>
            <person name="Yoshida Y."/>
            <person name="Koutsovoulos G."/>
            <person name="Laetsch D."/>
            <person name="Stevens L."/>
            <person name="Kumar S."/>
            <person name="Horikawa D."/>
            <person name="Ishino K."/>
            <person name="Komine S."/>
            <person name="Tomita M."/>
            <person name="Blaxter M."/>
            <person name="Arakawa K."/>
        </authorList>
    </citation>
    <scope>NUCLEOTIDE SEQUENCE [LARGE SCALE GENOMIC DNA]</scope>
    <source>
        <strain evidence="7">Z151</strain>
    </source>
</reference>
<dbReference type="AlphaFoldDB" id="A0A1W0XBD9"/>
<dbReference type="OrthoDB" id="5673at2759"/>
<dbReference type="GO" id="GO:0033615">
    <property type="term" value="P:mitochondrial proton-transporting ATP synthase complex assembly"/>
    <property type="evidence" value="ECO:0007669"/>
    <property type="project" value="TreeGrafter"/>
</dbReference>
<evidence type="ECO:0000313" key="7">
    <source>
        <dbReference type="Proteomes" id="UP000192578"/>
    </source>
</evidence>
<evidence type="ECO:0000256" key="4">
    <source>
        <dbReference type="ARBA" id="ARBA00023128"/>
    </source>
</evidence>
<dbReference type="Gene3D" id="3.30.2180.10">
    <property type="entry name" value="ATP12-like"/>
    <property type="match status" value="1"/>
</dbReference>
<evidence type="ECO:0000313" key="6">
    <source>
        <dbReference type="EMBL" id="OQV24744.1"/>
    </source>
</evidence>
<evidence type="ECO:0000256" key="5">
    <source>
        <dbReference type="ARBA" id="ARBA00023186"/>
    </source>
</evidence>
<comment type="similarity">
    <text evidence="2">Belongs to the ATP12 family.</text>
</comment>
<dbReference type="Gene3D" id="1.10.3580.10">
    <property type="entry name" value="ATP12 ATPase"/>
    <property type="match status" value="1"/>
</dbReference>
<protein>
    <submittedName>
        <fullName evidence="6">ATP synthase mitochondrial F1 complex assembly factor 2</fullName>
    </submittedName>
</protein>
<accession>A0A1W0XBD9</accession>
<keyword evidence="5" id="KW-0143">Chaperone</keyword>
<sequence>MALLSPHKVKRSANVRHSSGKREIKRFYKNVTISQQDGQFEINLDRKRLKTPMGKILRLPTEGLALAVATEWDRQEGVLEQSSMYLTNLSNAATDKPVPQSPAERASDILEFLETDTVRFRVEEPAHLVQLQALAWDPVVKWVQDRHQVEITWTDSIVAPPVAGETREKIGRYLTSYDSWSLIGLQAIVEGLKSVILALAVVDRHLSVETAVALSRLEEEYQIAQWGNVEWAHDITALHLRASVAASVLFIHLNTEVSSTNRKSAPKS</sequence>
<dbReference type="InterPro" id="IPR011419">
    <property type="entry name" value="ATP12_ATP_synth-F1-assembly"/>
</dbReference>
<proteinExistence type="inferred from homology"/>
<dbReference type="Pfam" id="PF07542">
    <property type="entry name" value="ATP12"/>
    <property type="match status" value="1"/>
</dbReference>
<keyword evidence="4" id="KW-0496">Mitochondrion</keyword>